<protein>
    <submittedName>
        <fullName evidence="2">Uncharacterized protein</fullName>
    </submittedName>
</protein>
<feature type="compositionally biased region" description="Acidic residues" evidence="1">
    <location>
        <begin position="677"/>
        <end position="691"/>
    </location>
</feature>
<dbReference type="Proteomes" id="UP001303760">
    <property type="component" value="Unassembled WGS sequence"/>
</dbReference>
<proteinExistence type="predicted"/>
<accession>A0AAN7C662</accession>
<keyword evidence="3" id="KW-1185">Reference proteome</keyword>
<gene>
    <name evidence="2" type="ORF">C8A03DRAFT_17181</name>
</gene>
<feature type="compositionally biased region" description="Polar residues" evidence="1">
    <location>
        <begin position="572"/>
        <end position="594"/>
    </location>
</feature>
<feature type="compositionally biased region" description="Basic and acidic residues" evidence="1">
    <location>
        <begin position="700"/>
        <end position="721"/>
    </location>
</feature>
<reference evidence="2" key="2">
    <citation type="submission" date="2023-05" db="EMBL/GenBank/DDBJ databases">
        <authorList>
            <consortium name="Lawrence Berkeley National Laboratory"/>
            <person name="Steindorff A."/>
            <person name="Hensen N."/>
            <person name="Bonometti L."/>
            <person name="Westerberg I."/>
            <person name="Brannstrom I.O."/>
            <person name="Guillou S."/>
            <person name="Cros-Aarteil S."/>
            <person name="Calhoun S."/>
            <person name="Haridas S."/>
            <person name="Kuo A."/>
            <person name="Mondo S."/>
            <person name="Pangilinan J."/>
            <person name="Riley R."/>
            <person name="Labutti K."/>
            <person name="Andreopoulos B."/>
            <person name="Lipzen A."/>
            <person name="Chen C."/>
            <person name="Yanf M."/>
            <person name="Daum C."/>
            <person name="Ng V."/>
            <person name="Clum A."/>
            <person name="Ohm R."/>
            <person name="Martin F."/>
            <person name="Silar P."/>
            <person name="Natvig D."/>
            <person name="Lalanne C."/>
            <person name="Gautier V."/>
            <person name="Ament-Velasquez S.L."/>
            <person name="Kruys A."/>
            <person name="Hutchinson M.I."/>
            <person name="Powell A.J."/>
            <person name="Barry K."/>
            <person name="Miller A.N."/>
            <person name="Grigoriev I.V."/>
            <person name="Debuchy R."/>
            <person name="Gladieux P."/>
            <person name="Thoren M.H."/>
            <person name="Johannesson H."/>
        </authorList>
    </citation>
    <scope>NUCLEOTIDE SEQUENCE</scope>
    <source>
        <strain evidence="2">CBS 532.94</strain>
    </source>
</reference>
<feature type="region of interest" description="Disordered" evidence="1">
    <location>
        <begin position="668"/>
        <end position="746"/>
    </location>
</feature>
<dbReference type="EMBL" id="MU860211">
    <property type="protein sequence ID" value="KAK4236151.1"/>
    <property type="molecule type" value="Genomic_DNA"/>
</dbReference>
<feature type="compositionally biased region" description="Polar residues" evidence="1">
    <location>
        <begin position="447"/>
        <end position="463"/>
    </location>
</feature>
<feature type="region of interest" description="Disordered" evidence="1">
    <location>
        <begin position="504"/>
        <end position="594"/>
    </location>
</feature>
<sequence>MDAQAFYDTANEDAKDWLASQLFYRELETIRRDKPLLDPEAFRVNTLALYDSGGDQGKLRGGAITASPLFLRRQKRLPVFRVRSYSTRFLAKPAKVDLNDVVAVDDDDDDGAPRARLPSPSTPMRRDIPQISRNMGYTKPFGEQFRREAEAAKTDFLTTGYDHGDQESMFQGSDWLPYLQHPSRKSKSQILYKGFPMVENVVFVKHPNYWTEIETQGKLVESGQCYWLAIALLLYGNADFWVRVKAEHLKFLHKVLANPKHPRYSYYSRTNQAEISTAGTGPEGKWQGTTNLWEMLQMPGCWTSDDVCSLTADVYGVFLVLYKYNSKREEWKDKVYDMKTYGAYNSRHLFLCYTEERHYQPMVPNEYYAYEFKLPRITLRSTQKYRLLTGPRRRHRRDGPGHHWRAPSELIPPPLSLPSFEPEHLTRVVGYGPYEVKPALPEPEPPSQRQAETQTAPAKSPSVTERRGSVTQADVQAAQAQAAKQAALEALEVAKQYVQGVDAGRRPLPRSRPTSAPAGTSKRPAIEPAEGESQAKRSRVSPPPHTRPGPSAADDADPAGPSPSFTPINAPRSRSQSVIAQPGPSGSTNENDGTFFKTLTQNMLKMQKVKRLRKWCADLDFDADEAVMNWKKDQCVAALLGRQAEVRMRKRGRGEAVVGEEEEAQRWLGNMVRLPAEEEEEEDVEEEEQDEQDKKKGKQKGKEKAVEKSEKGASEKERGQDKTVIVIGDSEDDDDKDGGDDDRGKE</sequence>
<feature type="compositionally biased region" description="Basic residues" evidence="1">
    <location>
        <begin position="391"/>
        <end position="405"/>
    </location>
</feature>
<evidence type="ECO:0000313" key="3">
    <source>
        <dbReference type="Proteomes" id="UP001303760"/>
    </source>
</evidence>
<feature type="compositionally biased region" description="Low complexity" evidence="1">
    <location>
        <begin position="548"/>
        <end position="563"/>
    </location>
</feature>
<dbReference type="AlphaFoldDB" id="A0AAN7C662"/>
<feature type="region of interest" description="Disordered" evidence="1">
    <location>
        <begin position="436"/>
        <end position="472"/>
    </location>
</feature>
<name>A0AAN7C662_9PEZI</name>
<dbReference type="CDD" id="cd22744">
    <property type="entry name" value="OTU"/>
    <property type="match status" value="1"/>
</dbReference>
<evidence type="ECO:0000313" key="2">
    <source>
        <dbReference type="EMBL" id="KAK4236151.1"/>
    </source>
</evidence>
<feature type="region of interest" description="Disordered" evidence="1">
    <location>
        <begin position="105"/>
        <end position="128"/>
    </location>
</feature>
<reference evidence="2" key="1">
    <citation type="journal article" date="2023" name="Mol. Phylogenet. Evol.">
        <title>Genome-scale phylogeny and comparative genomics of the fungal order Sordariales.</title>
        <authorList>
            <person name="Hensen N."/>
            <person name="Bonometti L."/>
            <person name="Westerberg I."/>
            <person name="Brannstrom I.O."/>
            <person name="Guillou S."/>
            <person name="Cros-Aarteil S."/>
            <person name="Calhoun S."/>
            <person name="Haridas S."/>
            <person name="Kuo A."/>
            <person name="Mondo S."/>
            <person name="Pangilinan J."/>
            <person name="Riley R."/>
            <person name="LaButti K."/>
            <person name="Andreopoulos B."/>
            <person name="Lipzen A."/>
            <person name="Chen C."/>
            <person name="Yan M."/>
            <person name="Daum C."/>
            <person name="Ng V."/>
            <person name="Clum A."/>
            <person name="Steindorff A."/>
            <person name="Ohm R.A."/>
            <person name="Martin F."/>
            <person name="Silar P."/>
            <person name="Natvig D.O."/>
            <person name="Lalanne C."/>
            <person name="Gautier V."/>
            <person name="Ament-Velasquez S.L."/>
            <person name="Kruys A."/>
            <person name="Hutchinson M.I."/>
            <person name="Powell A.J."/>
            <person name="Barry K."/>
            <person name="Miller A.N."/>
            <person name="Grigoriev I.V."/>
            <person name="Debuchy R."/>
            <person name="Gladieux P."/>
            <person name="Hiltunen Thoren M."/>
            <person name="Johannesson H."/>
        </authorList>
    </citation>
    <scope>NUCLEOTIDE SEQUENCE</scope>
    <source>
        <strain evidence="2">CBS 532.94</strain>
    </source>
</reference>
<evidence type="ECO:0000256" key="1">
    <source>
        <dbReference type="SAM" id="MobiDB-lite"/>
    </source>
</evidence>
<feature type="compositionally biased region" description="Acidic residues" evidence="1">
    <location>
        <begin position="729"/>
        <end position="740"/>
    </location>
</feature>
<comment type="caution">
    <text evidence="2">The sequence shown here is derived from an EMBL/GenBank/DDBJ whole genome shotgun (WGS) entry which is preliminary data.</text>
</comment>
<organism evidence="2 3">
    <name type="scientific">Achaetomium macrosporum</name>
    <dbReference type="NCBI Taxonomy" id="79813"/>
    <lineage>
        <taxon>Eukaryota</taxon>
        <taxon>Fungi</taxon>
        <taxon>Dikarya</taxon>
        <taxon>Ascomycota</taxon>
        <taxon>Pezizomycotina</taxon>
        <taxon>Sordariomycetes</taxon>
        <taxon>Sordariomycetidae</taxon>
        <taxon>Sordariales</taxon>
        <taxon>Chaetomiaceae</taxon>
        <taxon>Achaetomium</taxon>
    </lineage>
</organism>
<feature type="region of interest" description="Disordered" evidence="1">
    <location>
        <begin position="388"/>
        <end position="417"/>
    </location>
</feature>